<feature type="transmembrane region" description="Helical" evidence="7">
    <location>
        <begin position="57"/>
        <end position="80"/>
    </location>
</feature>
<evidence type="ECO:0000256" key="5">
    <source>
        <dbReference type="ARBA" id="ARBA00023136"/>
    </source>
</evidence>
<reference evidence="8" key="1">
    <citation type="submission" date="2020-06" db="EMBL/GenBank/DDBJ databases">
        <title>WGS assembly of Ceratodon purpureus strain R40.</title>
        <authorList>
            <person name="Carey S.B."/>
            <person name="Jenkins J."/>
            <person name="Shu S."/>
            <person name="Lovell J.T."/>
            <person name="Sreedasyam A."/>
            <person name="Maumus F."/>
            <person name="Tiley G.P."/>
            <person name="Fernandez-Pozo N."/>
            <person name="Barry K."/>
            <person name="Chen C."/>
            <person name="Wang M."/>
            <person name="Lipzen A."/>
            <person name="Daum C."/>
            <person name="Saski C.A."/>
            <person name="Payton A.C."/>
            <person name="Mcbreen J.C."/>
            <person name="Conrad R.E."/>
            <person name="Kollar L.M."/>
            <person name="Olsson S."/>
            <person name="Huttunen S."/>
            <person name="Landis J.B."/>
            <person name="Wickett N.J."/>
            <person name="Johnson M.G."/>
            <person name="Rensing S.A."/>
            <person name="Grimwood J."/>
            <person name="Schmutz J."/>
            <person name="Mcdaniel S.F."/>
        </authorList>
    </citation>
    <scope>NUCLEOTIDE SEQUENCE</scope>
    <source>
        <strain evidence="8">R40</strain>
    </source>
</reference>
<keyword evidence="3" id="KW-0732">Signal</keyword>
<keyword evidence="2 7" id="KW-0812">Transmembrane</keyword>
<keyword evidence="9" id="KW-1185">Reference proteome</keyword>
<evidence type="ECO:0000256" key="4">
    <source>
        <dbReference type="ARBA" id="ARBA00022989"/>
    </source>
</evidence>
<accession>A0A8T0J8R6</accession>
<keyword evidence="4 7" id="KW-1133">Transmembrane helix</keyword>
<feature type="transmembrane region" description="Helical" evidence="7">
    <location>
        <begin position="92"/>
        <end position="119"/>
    </location>
</feature>
<proteinExistence type="inferred from homology"/>
<dbReference type="EMBL" id="CM026421">
    <property type="protein sequence ID" value="KAG0591895.1"/>
    <property type="molecule type" value="Genomic_DNA"/>
</dbReference>
<dbReference type="InterPro" id="IPR009606">
    <property type="entry name" value="DEAL/Modifying_wall_lignin1/2"/>
</dbReference>
<evidence type="ECO:0000313" key="8">
    <source>
        <dbReference type="EMBL" id="KAG0591895.1"/>
    </source>
</evidence>
<organism evidence="8 9">
    <name type="scientific">Ceratodon purpureus</name>
    <name type="common">Fire moss</name>
    <name type="synonym">Dicranum purpureum</name>
    <dbReference type="NCBI Taxonomy" id="3225"/>
    <lineage>
        <taxon>Eukaryota</taxon>
        <taxon>Viridiplantae</taxon>
        <taxon>Streptophyta</taxon>
        <taxon>Embryophyta</taxon>
        <taxon>Bryophyta</taxon>
        <taxon>Bryophytina</taxon>
        <taxon>Bryopsida</taxon>
        <taxon>Dicranidae</taxon>
        <taxon>Pseudoditrichales</taxon>
        <taxon>Ditrichaceae</taxon>
        <taxon>Ceratodon</taxon>
    </lineage>
</organism>
<dbReference type="Proteomes" id="UP000822688">
    <property type="component" value="Chromosome 1"/>
</dbReference>
<protein>
    <submittedName>
        <fullName evidence="8">Uncharacterized protein</fullName>
    </submittedName>
</protein>
<evidence type="ECO:0000256" key="2">
    <source>
        <dbReference type="ARBA" id="ARBA00022692"/>
    </source>
</evidence>
<dbReference type="InterPro" id="IPR052222">
    <property type="entry name" value="DESIGUAL"/>
</dbReference>
<comment type="caution">
    <text evidence="8">The sequence shown here is derived from an EMBL/GenBank/DDBJ whole genome shotgun (WGS) entry which is preliminary data.</text>
</comment>
<comment type="subcellular location">
    <subcellularLocation>
        <location evidence="1">Endomembrane system</location>
        <topology evidence="1">Multi-pass membrane protein</topology>
    </subcellularLocation>
</comment>
<evidence type="ECO:0000313" key="9">
    <source>
        <dbReference type="Proteomes" id="UP000822688"/>
    </source>
</evidence>
<feature type="transmembrane region" description="Helical" evidence="7">
    <location>
        <begin position="9"/>
        <end position="27"/>
    </location>
</feature>
<sequence length="207" mass="21670">MALGQAGKFALVVTFPGVLAFILGIVAENKKPTGDLARKVISSSGVTTCLYPKDPTIALGSLAAICLSVSAAIAVISLIYPYEGKSISVKNLAKSTGLVAFVILSLLLFIVAEALLLWATVLESVHRNHNHHGTIAGSCPTAKAGLFGGAAFMALDSTLFWLICLMLTINARADHFGYGEQDVRGNYEDVPSAEYGPALGAHITPKV</sequence>
<dbReference type="PANTHER" id="PTHR31769">
    <property type="entry name" value="OS07G0462200 PROTEIN-RELATED"/>
    <property type="match status" value="1"/>
</dbReference>
<evidence type="ECO:0000256" key="1">
    <source>
        <dbReference type="ARBA" id="ARBA00004127"/>
    </source>
</evidence>
<comment type="similarity">
    <text evidence="6">Belongs to the DESIGUAL family.</text>
</comment>
<evidence type="ECO:0000256" key="7">
    <source>
        <dbReference type="SAM" id="Phobius"/>
    </source>
</evidence>
<gene>
    <name evidence="8" type="ORF">KC19_1G210100</name>
</gene>
<dbReference type="GO" id="GO:0012505">
    <property type="term" value="C:endomembrane system"/>
    <property type="evidence" value="ECO:0007669"/>
    <property type="project" value="UniProtKB-SubCell"/>
</dbReference>
<keyword evidence="5 7" id="KW-0472">Membrane</keyword>
<feature type="transmembrane region" description="Helical" evidence="7">
    <location>
        <begin position="146"/>
        <end position="169"/>
    </location>
</feature>
<evidence type="ECO:0000256" key="6">
    <source>
        <dbReference type="ARBA" id="ARBA00029467"/>
    </source>
</evidence>
<dbReference type="Pfam" id="PF06749">
    <property type="entry name" value="DUF1218"/>
    <property type="match status" value="1"/>
</dbReference>
<evidence type="ECO:0000256" key="3">
    <source>
        <dbReference type="ARBA" id="ARBA00022729"/>
    </source>
</evidence>
<dbReference type="AlphaFoldDB" id="A0A8T0J8R6"/>
<name>A0A8T0J8R6_CERPU</name>